<keyword evidence="2 4" id="KW-0238">DNA-binding</keyword>
<dbReference type="Pfam" id="PF00440">
    <property type="entry name" value="TetR_N"/>
    <property type="match status" value="1"/>
</dbReference>
<name>A0A7X1B3U1_9BACT</name>
<dbReference type="SUPFAM" id="SSF46689">
    <property type="entry name" value="Homeodomain-like"/>
    <property type="match status" value="1"/>
</dbReference>
<keyword evidence="1" id="KW-0805">Transcription regulation</keyword>
<dbReference type="PANTHER" id="PTHR47506:SF10">
    <property type="entry name" value="TRANSCRIPTIONAL REGULATORY PROTEIN"/>
    <property type="match status" value="1"/>
</dbReference>
<sequence>MTRAQFDRTEIIERSIDLFWQNGYTATSMQKLVKATGLKPGSLYLAFGNKEGLYRESLAVYAETNLQRIRETIHSAPSIEAGLIELLRRIVEETKRKDYCSCFLLKTQLELAAEGNELYQLAEVKVAEIEDYLQSELEEIYPQETAMRRASSLMLQILGVRIYGYRSGSAQRMWFGLKEALPWLPWPCELS</sequence>
<organism evidence="6 7">
    <name type="scientific">Pelagicoccus albus</name>
    <dbReference type="NCBI Taxonomy" id="415222"/>
    <lineage>
        <taxon>Bacteria</taxon>
        <taxon>Pseudomonadati</taxon>
        <taxon>Verrucomicrobiota</taxon>
        <taxon>Opitutia</taxon>
        <taxon>Puniceicoccales</taxon>
        <taxon>Pelagicoccaceae</taxon>
        <taxon>Pelagicoccus</taxon>
    </lineage>
</organism>
<dbReference type="RefSeq" id="WP_185658911.1">
    <property type="nucleotide sequence ID" value="NZ_CAWPOO010000005.1"/>
</dbReference>
<dbReference type="GO" id="GO:0003677">
    <property type="term" value="F:DNA binding"/>
    <property type="evidence" value="ECO:0007669"/>
    <property type="project" value="UniProtKB-UniRule"/>
</dbReference>
<dbReference type="AlphaFoldDB" id="A0A7X1B3U1"/>
<evidence type="ECO:0000313" key="7">
    <source>
        <dbReference type="Proteomes" id="UP000526501"/>
    </source>
</evidence>
<reference evidence="6 7" key="1">
    <citation type="submission" date="2020-07" db="EMBL/GenBank/DDBJ databases">
        <authorList>
            <person name="Feng X."/>
        </authorList>
    </citation>
    <scope>NUCLEOTIDE SEQUENCE [LARGE SCALE GENOMIC DNA]</scope>
    <source>
        <strain evidence="6 7">JCM23202</strain>
    </source>
</reference>
<keyword evidence="7" id="KW-1185">Reference proteome</keyword>
<comment type="caution">
    <text evidence="6">The sequence shown here is derived from an EMBL/GenBank/DDBJ whole genome shotgun (WGS) entry which is preliminary data.</text>
</comment>
<evidence type="ECO:0000259" key="5">
    <source>
        <dbReference type="PROSITE" id="PS50977"/>
    </source>
</evidence>
<protein>
    <submittedName>
        <fullName evidence="6">TetR/AcrR family transcriptional regulator</fullName>
    </submittedName>
</protein>
<dbReference type="InterPro" id="IPR009057">
    <property type="entry name" value="Homeodomain-like_sf"/>
</dbReference>
<gene>
    <name evidence="6" type="ORF">H5P27_03130</name>
</gene>
<dbReference type="SUPFAM" id="SSF48498">
    <property type="entry name" value="Tetracyclin repressor-like, C-terminal domain"/>
    <property type="match status" value="1"/>
</dbReference>
<proteinExistence type="predicted"/>
<dbReference type="PRINTS" id="PR00455">
    <property type="entry name" value="HTHTETR"/>
</dbReference>
<evidence type="ECO:0000256" key="3">
    <source>
        <dbReference type="ARBA" id="ARBA00023163"/>
    </source>
</evidence>
<keyword evidence="3" id="KW-0804">Transcription</keyword>
<evidence type="ECO:0000256" key="2">
    <source>
        <dbReference type="ARBA" id="ARBA00023125"/>
    </source>
</evidence>
<dbReference type="EMBL" id="JACHVC010000005">
    <property type="protein sequence ID" value="MBC2605027.1"/>
    <property type="molecule type" value="Genomic_DNA"/>
</dbReference>
<dbReference type="PROSITE" id="PS50977">
    <property type="entry name" value="HTH_TETR_2"/>
    <property type="match status" value="1"/>
</dbReference>
<dbReference type="InterPro" id="IPR001647">
    <property type="entry name" value="HTH_TetR"/>
</dbReference>
<feature type="DNA-binding region" description="H-T-H motif" evidence="4">
    <location>
        <begin position="28"/>
        <end position="47"/>
    </location>
</feature>
<dbReference type="InterPro" id="IPR036271">
    <property type="entry name" value="Tet_transcr_reg_TetR-rel_C_sf"/>
</dbReference>
<dbReference type="PANTHER" id="PTHR47506">
    <property type="entry name" value="TRANSCRIPTIONAL REGULATORY PROTEIN"/>
    <property type="match status" value="1"/>
</dbReference>
<feature type="domain" description="HTH tetR-type" evidence="5">
    <location>
        <begin position="5"/>
        <end position="65"/>
    </location>
</feature>
<accession>A0A7X1B3U1</accession>
<dbReference type="Gene3D" id="1.10.357.10">
    <property type="entry name" value="Tetracycline Repressor, domain 2"/>
    <property type="match status" value="1"/>
</dbReference>
<dbReference type="Proteomes" id="UP000526501">
    <property type="component" value="Unassembled WGS sequence"/>
</dbReference>
<evidence type="ECO:0000256" key="4">
    <source>
        <dbReference type="PROSITE-ProRule" id="PRU00335"/>
    </source>
</evidence>
<evidence type="ECO:0000256" key="1">
    <source>
        <dbReference type="ARBA" id="ARBA00023015"/>
    </source>
</evidence>
<evidence type="ECO:0000313" key="6">
    <source>
        <dbReference type="EMBL" id="MBC2605027.1"/>
    </source>
</evidence>